<dbReference type="InterPro" id="IPR005467">
    <property type="entry name" value="His_kinase_dom"/>
</dbReference>
<dbReference type="PRINTS" id="PR00344">
    <property type="entry name" value="BCTRLSENSOR"/>
</dbReference>
<evidence type="ECO:0000256" key="2">
    <source>
        <dbReference type="ARBA" id="ARBA00004141"/>
    </source>
</evidence>
<dbReference type="PROSITE" id="PS50109">
    <property type="entry name" value="HIS_KIN"/>
    <property type="match status" value="1"/>
</dbReference>
<keyword evidence="10 13" id="KW-1133">Transmembrane helix</keyword>
<accession>A0A7V2SZ94</accession>
<dbReference type="SUPFAM" id="SSF55785">
    <property type="entry name" value="PYP-like sensor domain (PAS domain)"/>
    <property type="match status" value="1"/>
</dbReference>
<dbReference type="InterPro" id="IPR036890">
    <property type="entry name" value="HATPase_C_sf"/>
</dbReference>
<dbReference type="GO" id="GO:0000155">
    <property type="term" value="F:phosphorelay sensor kinase activity"/>
    <property type="evidence" value="ECO:0007669"/>
    <property type="project" value="InterPro"/>
</dbReference>
<keyword evidence="5" id="KW-0808">Transferase</keyword>
<evidence type="ECO:0000256" key="7">
    <source>
        <dbReference type="ARBA" id="ARBA00022741"/>
    </source>
</evidence>
<dbReference type="PROSITE" id="PS50885">
    <property type="entry name" value="HAMP"/>
    <property type="match status" value="1"/>
</dbReference>
<dbReference type="GO" id="GO:0007234">
    <property type="term" value="P:osmosensory signaling via phosphorelay pathway"/>
    <property type="evidence" value="ECO:0007669"/>
    <property type="project" value="TreeGrafter"/>
</dbReference>
<keyword evidence="6 13" id="KW-0812">Transmembrane</keyword>
<dbReference type="PIRSF" id="PIRSF037532">
    <property type="entry name" value="STHK_NtrY"/>
    <property type="match status" value="1"/>
</dbReference>
<dbReference type="Gene3D" id="3.30.565.10">
    <property type="entry name" value="Histidine kinase-like ATPase, C-terminal domain"/>
    <property type="match status" value="1"/>
</dbReference>
<dbReference type="PANTHER" id="PTHR42878:SF7">
    <property type="entry name" value="SENSOR HISTIDINE KINASE GLRK"/>
    <property type="match status" value="1"/>
</dbReference>
<dbReference type="GO" id="GO:0000156">
    <property type="term" value="F:phosphorelay response regulator activity"/>
    <property type="evidence" value="ECO:0007669"/>
    <property type="project" value="TreeGrafter"/>
</dbReference>
<evidence type="ECO:0000256" key="12">
    <source>
        <dbReference type="ARBA" id="ARBA00023136"/>
    </source>
</evidence>
<keyword evidence="7" id="KW-0547">Nucleotide-binding</keyword>
<dbReference type="InterPro" id="IPR003594">
    <property type="entry name" value="HATPase_dom"/>
</dbReference>
<organism evidence="16">
    <name type="scientific">Leucothrix mucor</name>
    <dbReference type="NCBI Taxonomy" id="45248"/>
    <lineage>
        <taxon>Bacteria</taxon>
        <taxon>Pseudomonadati</taxon>
        <taxon>Pseudomonadota</taxon>
        <taxon>Gammaproteobacteria</taxon>
        <taxon>Thiotrichales</taxon>
        <taxon>Thiotrichaceae</taxon>
        <taxon>Leucothrix</taxon>
    </lineage>
</organism>
<dbReference type="InterPro" id="IPR036097">
    <property type="entry name" value="HisK_dim/P_sf"/>
</dbReference>
<evidence type="ECO:0000256" key="5">
    <source>
        <dbReference type="ARBA" id="ARBA00022679"/>
    </source>
</evidence>
<dbReference type="Pfam" id="PF00512">
    <property type="entry name" value="HisKA"/>
    <property type="match status" value="1"/>
</dbReference>
<keyword evidence="4" id="KW-0597">Phosphoprotein</keyword>
<dbReference type="SMART" id="SM00091">
    <property type="entry name" value="PAS"/>
    <property type="match status" value="1"/>
</dbReference>
<dbReference type="InterPro" id="IPR003661">
    <property type="entry name" value="HisK_dim/P_dom"/>
</dbReference>
<feature type="domain" description="Histidine kinase" evidence="14">
    <location>
        <begin position="502"/>
        <end position="727"/>
    </location>
</feature>
<dbReference type="Proteomes" id="UP000885750">
    <property type="component" value="Unassembled WGS sequence"/>
</dbReference>
<sequence length="727" mass="81881">MRPHLKPLLIQAIPITLVVVLLAISLTLLRQAMNNPYDTEDLNEWLLLLNGLIIVILSGLIIYNSVQLVIRLKSKQAGSRYTARLMVAFAVLTIIPVLVVSFFSVNFLGDRIDAWFNVKIANALDDSLELSQHAFDVRMRQHLFNLEQVAKEMVTLNPNETTDFSTFLNRKREQLGAYEMVLLDANKKIIVYSGNDTDTILPSFPEDTIFRSLSLHGYMFQLEPTSDSKDTYSRVALTVQPGVETLVLTALFSLSKNNLSLAESVIKARSEYKQTEQNREQIKQYFRITLLLIMVLSILFSILAAFLYSQKLTEPIRSLLAGTVAVAEGNLSKKLPISDKDDFHLLARSFNIMTAHLTQARSESEFSQKLMEQQRDYLNIVLDHISSGVITIDENGIIRRINAAAEQVLQTPLKQYHGKSCEQLCTDSQSLSPLFAAIQPYFQNNAKEWQLEVNLPLPSGHQALVCKGTKLPSLEGYVLVIDDITEVIQAEHEAAWSEVARRLAHEIKNPLTPIQLSTERLQFKLLPELSDQSAKLLKRMSKTIIHQVDNMKIMVDAFSQYARAPALEFQHLNINMVVKDVAELYTRNSQQAEIVLNLEDVPNLQLDLNRIRQMLVNLVKNALEAMPEKQTFKQVILSTSQNHDKESLCYQHIVIEVSDNGEGISKDVIANLFTPYVSTKSSGTGLGLSIVKKIVEEHSGKIFANNRTDEINDNKGAKISVCLPLIN</sequence>
<evidence type="ECO:0000313" key="16">
    <source>
        <dbReference type="EMBL" id="HFC91742.1"/>
    </source>
</evidence>
<evidence type="ECO:0000256" key="6">
    <source>
        <dbReference type="ARBA" id="ARBA00022692"/>
    </source>
</evidence>
<feature type="transmembrane region" description="Helical" evidence="13">
    <location>
        <begin position="12"/>
        <end position="33"/>
    </location>
</feature>
<dbReference type="InterPro" id="IPR004358">
    <property type="entry name" value="Sig_transdc_His_kin-like_C"/>
</dbReference>
<dbReference type="Gene3D" id="6.10.340.10">
    <property type="match status" value="1"/>
</dbReference>
<evidence type="ECO:0000256" key="1">
    <source>
        <dbReference type="ARBA" id="ARBA00000085"/>
    </source>
</evidence>
<comment type="subcellular location">
    <subcellularLocation>
        <location evidence="2">Membrane</location>
        <topology evidence="2">Multi-pass membrane protein</topology>
    </subcellularLocation>
</comment>
<dbReference type="GO" id="GO:0016020">
    <property type="term" value="C:membrane"/>
    <property type="evidence" value="ECO:0007669"/>
    <property type="project" value="UniProtKB-SubCell"/>
</dbReference>
<dbReference type="InterPro" id="IPR003660">
    <property type="entry name" value="HAMP_dom"/>
</dbReference>
<dbReference type="SMART" id="SM00388">
    <property type="entry name" value="HisKA"/>
    <property type="match status" value="1"/>
</dbReference>
<dbReference type="EC" id="2.7.13.3" evidence="3"/>
<dbReference type="CDD" id="cd06225">
    <property type="entry name" value="HAMP"/>
    <property type="match status" value="1"/>
</dbReference>
<reference evidence="16" key="1">
    <citation type="journal article" date="2020" name="mSystems">
        <title>Genome- and Community-Level Interaction Insights into Carbon Utilization and Element Cycling Functions of Hydrothermarchaeota in Hydrothermal Sediment.</title>
        <authorList>
            <person name="Zhou Z."/>
            <person name="Liu Y."/>
            <person name="Xu W."/>
            <person name="Pan J."/>
            <person name="Luo Z.H."/>
            <person name="Li M."/>
        </authorList>
    </citation>
    <scope>NUCLEOTIDE SEQUENCE [LARGE SCALE GENOMIC DNA]</scope>
    <source>
        <strain evidence="16">HyVt-493</strain>
    </source>
</reference>
<evidence type="ECO:0000256" key="8">
    <source>
        <dbReference type="ARBA" id="ARBA00022777"/>
    </source>
</evidence>
<evidence type="ECO:0000256" key="9">
    <source>
        <dbReference type="ARBA" id="ARBA00022840"/>
    </source>
</evidence>
<dbReference type="InterPro" id="IPR050351">
    <property type="entry name" value="BphY/WalK/GraS-like"/>
</dbReference>
<evidence type="ECO:0000256" key="10">
    <source>
        <dbReference type="ARBA" id="ARBA00022989"/>
    </source>
</evidence>
<dbReference type="SUPFAM" id="SSF47384">
    <property type="entry name" value="Homodimeric domain of signal transducing histidine kinase"/>
    <property type="match status" value="1"/>
</dbReference>
<comment type="catalytic activity">
    <reaction evidence="1">
        <text>ATP + protein L-histidine = ADP + protein N-phospho-L-histidine.</text>
        <dbReference type="EC" id="2.7.13.3"/>
    </reaction>
</comment>
<dbReference type="SUPFAM" id="SSF158472">
    <property type="entry name" value="HAMP domain-like"/>
    <property type="match status" value="1"/>
</dbReference>
<feature type="transmembrane region" description="Helical" evidence="13">
    <location>
        <begin position="45"/>
        <end position="64"/>
    </location>
</feature>
<dbReference type="InterPro" id="IPR035965">
    <property type="entry name" value="PAS-like_dom_sf"/>
</dbReference>
<name>A0A7V2SZ94_LEUMU</name>
<evidence type="ECO:0000256" key="11">
    <source>
        <dbReference type="ARBA" id="ARBA00023012"/>
    </source>
</evidence>
<evidence type="ECO:0000256" key="13">
    <source>
        <dbReference type="SAM" id="Phobius"/>
    </source>
</evidence>
<evidence type="ECO:0000259" key="14">
    <source>
        <dbReference type="PROSITE" id="PS50109"/>
    </source>
</evidence>
<dbReference type="GO" id="GO:0030295">
    <property type="term" value="F:protein kinase activator activity"/>
    <property type="evidence" value="ECO:0007669"/>
    <property type="project" value="TreeGrafter"/>
</dbReference>
<keyword evidence="9" id="KW-0067">ATP-binding</keyword>
<dbReference type="InterPro" id="IPR000014">
    <property type="entry name" value="PAS"/>
</dbReference>
<protein>
    <recommendedName>
        <fullName evidence="3">histidine kinase</fullName>
        <ecNumber evidence="3">2.7.13.3</ecNumber>
    </recommendedName>
</protein>
<dbReference type="EMBL" id="DRMS01000121">
    <property type="protein sequence ID" value="HFC91742.1"/>
    <property type="molecule type" value="Genomic_DNA"/>
</dbReference>
<dbReference type="CDD" id="cd00082">
    <property type="entry name" value="HisKA"/>
    <property type="match status" value="1"/>
</dbReference>
<comment type="caution">
    <text evidence="16">The sequence shown here is derived from an EMBL/GenBank/DDBJ whole genome shotgun (WGS) entry which is preliminary data.</text>
</comment>
<keyword evidence="12 13" id="KW-0472">Membrane</keyword>
<dbReference type="Gene3D" id="1.10.287.130">
    <property type="match status" value="1"/>
</dbReference>
<dbReference type="Gene3D" id="3.30.450.20">
    <property type="entry name" value="PAS domain"/>
    <property type="match status" value="1"/>
</dbReference>
<gene>
    <name evidence="16" type="ORF">ENJ51_02900</name>
</gene>
<dbReference type="SMART" id="SM00304">
    <property type="entry name" value="HAMP"/>
    <property type="match status" value="1"/>
</dbReference>
<keyword evidence="11" id="KW-0902">Two-component regulatory system</keyword>
<feature type="transmembrane region" description="Helical" evidence="13">
    <location>
        <begin position="285"/>
        <end position="308"/>
    </location>
</feature>
<proteinExistence type="predicted"/>
<dbReference type="Pfam" id="PF00672">
    <property type="entry name" value="HAMP"/>
    <property type="match status" value="1"/>
</dbReference>
<keyword evidence="8" id="KW-0418">Kinase</keyword>
<dbReference type="SUPFAM" id="SSF55874">
    <property type="entry name" value="ATPase domain of HSP90 chaperone/DNA topoisomerase II/histidine kinase"/>
    <property type="match status" value="1"/>
</dbReference>
<dbReference type="InterPro" id="IPR017232">
    <property type="entry name" value="NtrY"/>
</dbReference>
<dbReference type="AlphaFoldDB" id="A0A7V2SZ94"/>
<feature type="domain" description="HAMP" evidence="15">
    <location>
        <begin position="310"/>
        <end position="362"/>
    </location>
</feature>
<evidence type="ECO:0000256" key="4">
    <source>
        <dbReference type="ARBA" id="ARBA00022553"/>
    </source>
</evidence>
<evidence type="ECO:0000259" key="15">
    <source>
        <dbReference type="PROSITE" id="PS50885"/>
    </source>
</evidence>
<evidence type="ECO:0000256" key="3">
    <source>
        <dbReference type="ARBA" id="ARBA00012438"/>
    </source>
</evidence>
<dbReference type="PANTHER" id="PTHR42878">
    <property type="entry name" value="TWO-COMPONENT HISTIDINE KINASE"/>
    <property type="match status" value="1"/>
</dbReference>
<dbReference type="GO" id="GO:0005524">
    <property type="term" value="F:ATP binding"/>
    <property type="evidence" value="ECO:0007669"/>
    <property type="project" value="UniProtKB-KW"/>
</dbReference>
<dbReference type="SMART" id="SM00387">
    <property type="entry name" value="HATPase_c"/>
    <property type="match status" value="1"/>
</dbReference>
<dbReference type="Pfam" id="PF02518">
    <property type="entry name" value="HATPase_c"/>
    <property type="match status" value="1"/>
</dbReference>
<feature type="transmembrane region" description="Helical" evidence="13">
    <location>
        <begin position="85"/>
        <end position="109"/>
    </location>
</feature>